<accession>A0A1D1VYH3</accession>
<organism evidence="2 3">
    <name type="scientific">Ramazzottius varieornatus</name>
    <name type="common">Water bear</name>
    <name type="synonym">Tardigrade</name>
    <dbReference type="NCBI Taxonomy" id="947166"/>
    <lineage>
        <taxon>Eukaryota</taxon>
        <taxon>Metazoa</taxon>
        <taxon>Ecdysozoa</taxon>
        <taxon>Tardigrada</taxon>
        <taxon>Eutardigrada</taxon>
        <taxon>Parachela</taxon>
        <taxon>Hypsibioidea</taxon>
        <taxon>Ramazzottiidae</taxon>
        <taxon>Ramazzottius</taxon>
    </lineage>
</organism>
<name>A0A1D1VYH3_RAMVA</name>
<dbReference type="Proteomes" id="UP000186922">
    <property type="component" value="Unassembled WGS sequence"/>
</dbReference>
<proteinExistence type="predicted"/>
<evidence type="ECO:0000313" key="2">
    <source>
        <dbReference type="EMBL" id="GAV03659.1"/>
    </source>
</evidence>
<dbReference type="EMBL" id="BDGG01000009">
    <property type="protein sequence ID" value="GAV03659.1"/>
    <property type="molecule type" value="Genomic_DNA"/>
</dbReference>
<comment type="caution">
    <text evidence="2">The sequence shown here is derived from an EMBL/GenBank/DDBJ whole genome shotgun (WGS) entry which is preliminary data.</text>
</comment>
<feature type="compositionally biased region" description="Polar residues" evidence="1">
    <location>
        <begin position="93"/>
        <end position="106"/>
    </location>
</feature>
<reference evidence="2 3" key="1">
    <citation type="journal article" date="2016" name="Nat. Commun.">
        <title>Extremotolerant tardigrade genome and improved radiotolerance of human cultured cells by tardigrade-unique protein.</title>
        <authorList>
            <person name="Hashimoto T."/>
            <person name="Horikawa D.D."/>
            <person name="Saito Y."/>
            <person name="Kuwahara H."/>
            <person name="Kozuka-Hata H."/>
            <person name="Shin-I T."/>
            <person name="Minakuchi Y."/>
            <person name="Ohishi K."/>
            <person name="Motoyama A."/>
            <person name="Aizu T."/>
            <person name="Enomoto A."/>
            <person name="Kondo K."/>
            <person name="Tanaka S."/>
            <person name="Hara Y."/>
            <person name="Koshikawa S."/>
            <person name="Sagara H."/>
            <person name="Miura T."/>
            <person name="Yokobori S."/>
            <person name="Miyagawa K."/>
            <person name="Suzuki Y."/>
            <person name="Kubo T."/>
            <person name="Oyama M."/>
            <person name="Kohara Y."/>
            <person name="Fujiyama A."/>
            <person name="Arakawa K."/>
            <person name="Katayama T."/>
            <person name="Toyoda A."/>
            <person name="Kunieda T."/>
        </authorList>
    </citation>
    <scope>NUCLEOTIDE SEQUENCE [LARGE SCALE GENOMIC DNA]</scope>
    <source>
        <strain evidence="2 3">YOKOZUNA-1</strain>
    </source>
</reference>
<feature type="region of interest" description="Disordered" evidence="1">
    <location>
        <begin position="92"/>
        <end position="133"/>
    </location>
</feature>
<keyword evidence="3" id="KW-1185">Reference proteome</keyword>
<sequence length="133" mass="15069">MRPEELLPFVCWNSRPSLPQKPKAINLTSISYFDILRAEEKITESWDVPSYYDGSRLANKAYRSCNERRKCPLHALTRSQSATARKILYGASGPSSRRFNRDNQAAQRIHPHSFAEASVGKDEQAPSPTISDM</sequence>
<protein>
    <submittedName>
        <fullName evidence="2">Uncharacterized protein</fullName>
    </submittedName>
</protein>
<dbReference type="AlphaFoldDB" id="A0A1D1VYH3"/>
<evidence type="ECO:0000256" key="1">
    <source>
        <dbReference type="SAM" id="MobiDB-lite"/>
    </source>
</evidence>
<gene>
    <name evidence="2" type="primary">RvY_14053-1</name>
    <name evidence="2" type="synonym">RvY_14053.1</name>
    <name evidence="2" type="ORF">RvY_14053</name>
</gene>
<evidence type="ECO:0000313" key="3">
    <source>
        <dbReference type="Proteomes" id="UP000186922"/>
    </source>
</evidence>